<keyword evidence="4" id="KW-1185">Reference proteome</keyword>
<dbReference type="PROSITE" id="PS00233">
    <property type="entry name" value="CHIT_BIND_RR_1"/>
    <property type="match status" value="1"/>
</dbReference>
<dbReference type="InterPro" id="IPR000618">
    <property type="entry name" value="Insect_cuticle"/>
</dbReference>
<comment type="caution">
    <text evidence="3">The sequence shown here is derived from an EMBL/GenBank/DDBJ whole genome shotgun (WGS) entry which is preliminary data.</text>
</comment>
<evidence type="ECO:0000256" key="2">
    <source>
        <dbReference type="PROSITE-ProRule" id="PRU00497"/>
    </source>
</evidence>
<dbReference type="InterPro" id="IPR031311">
    <property type="entry name" value="CHIT_BIND_RR_consensus"/>
</dbReference>
<dbReference type="GO" id="GO:0062129">
    <property type="term" value="C:chitin-based extracellular matrix"/>
    <property type="evidence" value="ECO:0007669"/>
    <property type="project" value="TreeGrafter"/>
</dbReference>
<name>A0A443Q6W0_9ACAR</name>
<reference evidence="3 4" key="1">
    <citation type="journal article" date="2018" name="Gigascience">
        <title>Genomes of trombidid mites reveal novel predicted allergens and laterally-transferred genes associated with secondary metabolism.</title>
        <authorList>
            <person name="Dong X."/>
            <person name="Chaisiri K."/>
            <person name="Xia D."/>
            <person name="Armstrong S.D."/>
            <person name="Fang Y."/>
            <person name="Donnelly M.J."/>
            <person name="Kadowaki T."/>
            <person name="McGarry J.W."/>
            <person name="Darby A.C."/>
            <person name="Makepeace B.L."/>
        </authorList>
    </citation>
    <scope>NUCLEOTIDE SEQUENCE [LARGE SCALE GENOMIC DNA]</scope>
    <source>
        <strain evidence="3">UoL-WK</strain>
    </source>
</reference>
<evidence type="ECO:0000256" key="1">
    <source>
        <dbReference type="ARBA" id="ARBA00022460"/>
    </source>
</evidence>
<dbReference type="Proteomes" id="UP000285301">
    <property type="component" value="Unassembled WGS sequence"/>
</dbReference>
<keyword evidence="1 2" id="KW-0193">Cuticle</keyword>
<dbReference type="PANTHER" id="PTHR10380:SF173">
    <property type="entry name" value="CUTICULAR PROTEIN 47EF, ISOFORM C-RELATED"/>
    <property type="match status" value="1"/>
</dbReference>
<evidence type="ECO:0000313" key="3">
    <source>
        <dbReference type="EMBL" id="RWR98776.1"/>
    </source>
</evidence>
<dbReference type="OrthoDB" id="8021718at2759"/>
<evidence type="ECO:0000313" key="4">
    <source>
        <dbReference type="Proteomes" id="UP000285301"/>
    </source>
</evidence>
<dbReference type="PANTHER" id="PTHR10380">
    <property type="entry name" value="CUTICLE PROTEIN"/>
    <property type="match status" value="1"/>
</dbReference>
<dbReference type="GO" id="GO:0008010">
    <property type="term" value="F:structural constituent of chitin-based larval cuticle"/>
    <property type="evidence" value="ECO:0007669"/>
    <property type="project" value="TreeGrafter"/>
</dbReference>
<accession>A0A443Q6W0</accession>
<dbReference type="Pfam" id="PF00379">
    <property type="entry name" value="Chitin_bind_4"/>
    <property type="match status" value="1"/>
</dbReference>
<dbReference type="EMBL" id="NCKU01019065">
    <property type="protein sequence ID" value="RWR98776.1"/>
    <property type="molecule type" value="Genomic_DNA"/>
</dbReference>
<gene>
    <name evidence="3" type="ORF">B4U79_03965</name>
</gene>
<dbReference type="PRINTS" id="PR00947">
    <property type="entry name" value="CUTICLE"/>
</dbReference>
<sequence>MILLLAFVAGALAGAPAILSSGTSTQVRSQDAVGNYDFSYDESHTTGGSFRKESGNALGQVIGSYGLRDADGRNRIVNYIADAAGYRASIISNEPGVEPKDPAAITINKGAPLLAPVAAAPVAAPLALPLPAAPLVETYAPV</sequence>
<proteinExistence type="predicted"/>
<dbReference type="AlphaFoldDB" id="A0A443Q6W0"/>
<protein>
    <submittedName>
        <fullName evidence="3">Cuticle protein 14-like isoform b</fullName>
    </submittedName>
</protein>
<dbReference type="STRING" id="1965070.A0A443Q6W0"/>
<dbReference type="InterPro" id="IPR050468">
    <property type="entry name" value="Cuticle_Struct_Prot"/>
</dbReference>
<organism evidence="3 4">
    <name type="scientific">Dinothrombium tinctorium</name>
    <dbReference type="NCBI Taxonomy" id="1965070"/>
    <lineage>
        <taxon>Eukaryota</taxon>
        <taxon>Metazoa</taxon>
        <taxon>Ecdysozoa</taxon>
        <taxon>Arthropoda</taxon>
        <taxon>Chelicerata</taxon>
        <taxon>Arachnida</taxon>
        <taxon>Acari</taxon>
        <taxon>Acariformes</taxon>
        <taxon>Trombidiformes</taxon>
        <taxon>Prostigmata</taxon>
        <taxon>Anystina</taxon>
        <taxon>Parasitengona</taxon>
        <taxon>Trombidioidea</taxon>
        <taxon>Trombidiidae</taxon>
        <taxon>Dinothrombium</taxon>
    </lineage>
</organism>
<dbReference type="PROSITE" id="PS51155">
    <property type="entry name" value="CHIT_BIND_RR_2"/>
    <property type="match status" value="1"/>
</dbReference>
<feature type="non-terminal residue" evidence="3">
    <location>
        <position position="142"/>
    </location>
</feature>